<protein>
    <submittedName>
        <fullName evidence="3">ChaN family lipoprotein</fullName>
    </submittedName>
</protein>
<gene>
    <name evidence="3" type="ORF">ACFTOW_08875</name>
</gene>
<name>A0ABW4EHR2_9RHOB</name>
<organism evidence="3 4">
    <name type="scientific">Lacimonas salitolerans</name>
    <dbReference type="NCBI Taxonomy" id="1323750"/>
    <lineage>
        <taxon>Bacteria</taxon>
        <taxon>Pseudomonadati</taxon>
        <taxon>Pseudomonadota</taxon>
        <taxon>Alphaproteobacteria</taxon>
        <taxon>Rhodobacterales</taxon>
        <taxon>Paracoccaceae</taxon>
        <taxon>Lacimonas</taxon>
    </lineage>
</organism>
<evidence type="ECO:0000256" key="1">
    <source>
        <dbReference type="SAM" id="SignalP"/>
    </source>
</evidence>
<proteinExistence type="predicted"/>
<dbReference type="SUPFAM" id="SSF159501">
    <property type="entry name" value="EreA/ChaN-like"/>
    <property type="match status" value="1"/>
</dbReference>
<evidence type="ECO:0000259" key="2">
    <source>
        <dbReference type="Pfam" id="PF04187"/>
    </source>
</evidence>
<evidence type="ECO:0000313" key="3">
    <source>
        <dbReference type="EMBL" id="MFD1509513.1"/>
    </source>
</evidence>
<dbReference type="CDD" id="cd14727">
    <property type="entry name" value="ChanN-like"/>
    <property type="match status" value="1"/>
</dbReference>
<keyword evidence="4" id="KW-1185">Reference proteome</keyword>
<comment type="caution">
    <text evidence="3">The sequence shown here is derived from an EMBL/GenBank/DDBJ whole genome shotgun (WGS) entry which is preliminary data.</text>
</comment>
<evidence type="ECO:0000313" key="4">
    <source>
        <dbReference type="Proteomes" id="UP001597186"/>
    </source>
</evidence>
<accession>A0ABW4EHR2</accession>
<reference evidence="4" key="1">
    <citation type="journal article" date="2019" name="Int. J. Syst. Evol. Microbiol.">
        <title>The Global Catalogue of Microorganisms (GCM) 10K type strain sequencing project: providing services to taxonomists for standard genome sequencing and annotation.</title>
        <authorList>
            <consortium name="The Broad Institute Genomics Platform"/>
            <consortium name="The Broad Institute Genome Sequencing Center for Infectious Disease"/>
            <person name="Wu L."/>
            <person name="Ma J."/>
        </authorList>
    </citation>
    <scope>NUCLEOTIDE SEQUENCE [LARGE SCALE GENOMIC DNA]</scope>
    <source>
        <strain evidence="4">CGMCC 1.12477</strain>
    </source>
</reference>
<feature type="chain" id="PRO_5047462602" evidence="1">
    <location>
        <begin position="20"/>
        <end position="260"/>
    </location>
</feature>
<dbReference type="Proteomes" id="UP001597186">
    <property type="component" value="Unassembled WGS sequence"/>
</dbReference>
<dbReference type="InterPro" id="IPR007314">
    <property type="entry name" value="Cofac_haem-bd_dom"/>
</dbReference>
<dbReference type="RefSeq" id="WP_379914751.1">
    <property type="nucleotide sequence ID" value="NZ_JBHUDD010000052.1"/>
</dbReference>
<dbReference type="Gene3D" id="3.40.50.11550">
    <property type="match status" value="2"/>
</dbReference>
<feature type="signal peptide" evidence="1">
    <location>
        <begin position="1"/>
        <end position="19"/>
    </location>
</feature>
<feature type="domain" description="Haem-binding uptake Tiki superfamily ChaN" evidence="2">
    <location>
        <begin position="20"/>
        <end position="215"/>
    </location>
</feature>
<sequence>MNRLILTLLFLATSAYAAAQPETSDVVILGEVHDNPAHHATQAEWTARLAPAAIVFEMLTPDQAAQVTADNRGDPQTLGDALNWAASGWPDFELYHPIFTAAPEAAVYGAAVPRDAARAAYSDGVVGSFGEDASAYGLTDALPEAQMQARLAFQASAHCDALPEDLLPQMVELQRLRDAVLARTAVQALDDTGGPVVVITGNGHARTDWGMPVYIAAARPDVTVFALGQSEAGGIAGTFDQVVDAAPVAREDPCAAFAKD</sequence>
<dbReference type="EMBL" id="JBHUDD010000052">
    <property type="protein sequence ID" value="MFD1509513.1"/>
    <property type="molecule type" value="Genomic_DNA"/>
</dbReference>
<dbReference type="Pfam" id="PF04187">
    <property type="entry name" value="Cofac_haem_bdg"/>
    <property type="match status" value="1"/>
</dbReference>
<keyword evidence="1" id="KW-0732">Signal</keyword>
<keyword evidence="3" id="KW-0449">Lipoprotein</keyword>